<keyword evidence="7 8" id="KW-0326">Glycosidase</keyword>
<dbReference type="InterPro" id="IPR003476">
    <property type="entry name" value="Glyco_hydro_42"/>
</dbReference>
<name>A0ABN1AV50_9SPHN</name>
<evidence type="ECO:0000256" key="2">
    <source>
        <dbReference type="ARBA" id="ARBA00005940"/>
    </source>
</evidence>
<keyword evidence="6" id="KW-0862">Zinc</keyword>
<keyword evidence="4" id="KW-0479">Metal-binding</keyword>
<dbReference type="InterPro" id="IPR013529">
    <property type="entry name" value="Glyco_hydro_42_N"/>
</dbReference>
<evidence type="ECO:0000259" key="10">
    <source>
        <dbReference type="Pfam" id="PF08532"/>
    </source>
</evidence>
<dbReference type="PANTHER" id="PTHR36447:SF2">
    <property type="entry name" value="BETA-GALACTOSIDASE YESZ"/>
    <property type="match status" value="1"/>
</dbReference>
<organism evidence="11 12">
    <name type="scientific">Parasphingorhabdus litoris</name>
    <dbReference type="NCBI Taxonomy" id="394733"/>
    <lineage>
        <taxon>Bacteria</taxon>
        <taxon>Pseudomonadati</taxon>
        <taxon>Pseudomonadota</taxon>
        <taxon>Alphaproteobacteria</taxon>
        <taxon>Sphingomonadales</taxon>
        <taxon>Sphingomonadaceae</taxon>
        <taxon>Parasphingorhabdus</taxon>
    </lineage>
</organism>
<evidence type="ECO:0000256" key="5">
    <source>
        <dbReference type="ARBA" id="ARBA00022801"/>
    </source>
</evidence>
<dbReference type="Pfam" id="PF08532">
    <property type="entry name" value="Glyco_hydro_42M"/>
    <property type="match status" value="1"/>
</dbReference>
<sequence length="644" mass="72503">MKLGCCYYPEHWPQGIWADDAKRMVEMGLSQVRIGEFAWSRIEPNPGQYEWDWLDRAIQTLGDAGMEIILGTPTATPPKWLVDSMPDMVAVDEQGRPRKFGSRRHYCFSHQRYREQCARIVEAMAQRYGENPAIVAWQTDNEYGCHDTIVSYSEAAKMGFRRWLADKYDHVDALNSAWGNVFWSMEYRSFDEVDPPNLTVTEPNPAHVLDYRRFASGEVVTFNKLQVDILRAHSPGRDMIHNYMGFFTEFDHHDVARDLDVASWDSYPLGFLEQFWFSDEEKLRYTRQGHPDIAAFHHDLYRGCCAGGRWSVMEQQPGPVNWARYNPAPLDGMVRLWTLEAMAHGAELVSYFRWRQAPFAQEQMHAGLLRPDSEVAPGGDEAALAAADIQQLGQIGETAKSVALLFSYEAAWLFEAQPQGQSFRYLELVFEMYSALRQLGLNVDMVSPDAALDGYKMIVVPSLPILSPSLVERIAKRNVPVLFGPRTGSKTADFAIPADLAPGTLQQLIPIKVSRVESLRPGMAEKGSDYDVTRWIETVETELSADEMVNDGRGIIFSSGPVRYLASWPPAPLIKRVFAAMAKEADIATLDLPRDLRVRQLGHVHFAFNYGSGDCDITDHLQGGELILGEALIKPAGVAAWTAA</sequence>
<evidence type="ECO:0000256" key="8">
    <source>
        <dbReference type="PIRNR" id="PIRNR001084"/>
    </source>
</evidence>
<feature type="domain" description="Beta-galactosidase trimerisation" evidence="10">
    <location>
        <begin position="401"/>
        <end position="587"/>
    </location>
</feature>
<protein>
    <recommendedName>
        <fullName evidence="3 8">Beta-galactosidase</fullName>
        <shortName evidence="8">Beta-gal</shortName>
        <ecNumber evidence="3 8">3.2.1.23</ecNumber>
    </recommendedName>
</protein>
<dbReference type="EC" id="3.2.1.23" evidence="3 8"/>
<dbReference type="PANTHER" id="PTHR36447">
    <property type="entry name" value="BETA-GALACTOSIDASE GANA"/>
    <property type="match status" value="1"/>
</dbReference>
<dbReference type="SUPFAM" id="SSF52317">
    <property type="entry name" value="Class I glutamine amidotransferase-like"/>
    <property type="match status" value="1"/>
</dbReference>
<dbReference type="Proteomes" id="UP001500713">
    <property type="component" value="Unassembled WGS sequence"/>
</dbReference>
<evidence type="ECO:0000256" key="7">
    <source>
        <dbReference type="ARBA" id="ARBA00023295"/>
    </source>
</evidence>
<dbReference type="Gene3D" id="3.40.50.880">
    <property type="match status" value="1"/>
</dbReference>
<reference evidence="11 12" key="1">
    <citation type="journal article" date="2019" name="Int. J. Syst. Evol. Microbiol.">
        <title>The Global Catalogue of Microorganisms (GCM) 10K type strain sequencing project: providing services to taxonomists for standard genome sequencing and annotation.</title>
        <authorList>
            <consortium name="The Broad Institute Genomics Platform"/>
            <consortium name="The Broad Institute Genome Sequencing Center for Infectious Disease"/>
            <person name="Wu L."/>
            <person name="Ma J."/>
        </authorList>
    </citation>
    <scope>NUCLEOTIDE SEQUENCE [LARGE SCALE GENOMIC DNA]</scope>
    <source>
        <strain evidence="11 12">JCM 14162</strain>
    </source>
</reference>
<keyword evidence="12" id="KW-1185">Reference proteome</keyword>
<dbReference type="Pfam" id="PF02449">
    <property type="entry name" value="Glyco_hydro_42"/>
    <property type="match status" value="1"/>
</dbReference>
<dbReference type="EMBL" id="BAAAEM010000003">
    <property type="protein sequence ID" value="GAA0484497.1"/>
    <property type="molecule type" value="Genomic_DNA"/>
</dbReference>
<proteinExistence type="inferred from homology"/>
<dbReference type="SUPFAM" id="SSF51011">
    <property type="entry name" value="Glycosyl hydrolase domain"/>
    <property type="match status" value="1"/>
</dbReference>
<evidence type="ECO:0000256" key="6">
    <source>
        <dbReference type="ARBA" id="ARBA00022833"/>
    </source>
</evidence>
<evidence type="ECO:0000259" key="9">
    <source>
        <dbReference type="Pfam" id="PF02449"/>
    </source>
</evidence>
<dbReference type="PIRSF" id="PIRSF001084">
    <property type="entry name" value="B-galactosidase"/>
    <property type="match status" value="1"/>
</dbReference>
<comment type="similarity">
    <text evidence="2 8">Belongs to the glycosyl hydrolase 42 family.</text>
</comment>
<dbReference type="InterPro" id="IPR029062">
    <property type="entry name" value="Class_I_gatase-like"/>
</dbReference>
<comment type="caution">
    <text evidence="11">The sequence shown here is derived from an EMBL/GenBank/DDBJ whole genome shotgun (WGS) entry which is preliminary data.</text>
</comment>
<dbReference type="InterPro" id="IPR013780">
    <property type="entry name" value="Glyco_hydro_b"/>
</dbReference>
<gene>
    <name evidence="11" type="ORF">GCM10009096_28880</name>
</gene>
<feature type="domain" description="Glycoside hydrolase family 42 N-terminal" evidence="9">
    <location>
        <begin position="6"/>
        <end position="391"/>
    </location>
</feature>
<evidence type="ECO:0000256" key="1">
    <source>
        <dbReference type="ARBA" id="ARBA00001412"/>
    </source>
</evidence>
<comment type="catalytic activity">
    <reaction evidence="1 8">
        <text>Hydrolysis of terminal non-reducing beta-D-galactose residues in beta-D-galactosides.</text>
        <dbReference type="EC" id="3.2.1.23"/>
    </reaction>
</comment>
<evidence type="ECO:0000256" key="3">
    <source>
        <dbReference type="ARBA" id="ARBA00012756"/>
    </source>
</evidence>
<evidence type="ECO:0000313" key="11">
    <source>
        <dbReference type="EMBL" id="GAA0484497.1"/>
    </source>
</evidence>
<dbReference type="InterPro" id="IPR017853">
    <property type="entry name" value="GH"/>
</dbReference>
<evidence type="ECO:0000313" key="12">
    <source>
        <dbReference type="Proteomes" id="UP001500713"/>
    </source>
</evidence>
<dbReference type="Gene3D" id="2.60.40.1180">
    <property type="entry name" value="Golgi alpha-mannosidase II"/>
    <property type="match status" value="1"/>
</dbReference>
<dbReference type="InterPro" id="IPR013738">
    <property type="entry name" value="Beta_galactosidase_Trimer"/>
</dbReference>
<dbReference type="CDD" id="cd03143">
    <property type="entry name" value="A4_beta-galactosidase_middle_domain"/>
    <property type="match status" value="1"/>
</dbReference>
<accession>A0ABN1AV50</accession>
<dbReference type="SUPFAM" id="SSF51445">
    <property type="entry name" value="(Trans)glycosidases"/>
    <property type="match status" value="1"/>
</dbReference>
<keyword evidence="5 8" id="KW-0378">Hydrolase</keyword>
<dbReference type="Gene3D" id="3.20.20.80">
    <property type="entry name" value="Glycosidases"/>
    <property type="match status" value="1"/>
</dbReference>
<evidence type="ECO:0000256" key="4">
    <source>
        <dbReference type="ARBA" id="ARBA00022723"/>
    </source>
</evidence>